<dbReference type="Gene3D" id="3.40.50.2000">
    <property type="entry name" value="Glycogen Phosphorylase B"/>
    <property type="match status" value="2"/>
</dbReference>
<keyword evidence="1" id="KW-0808">Transferase</keyword>
<reference evidence="4 5" key="1">
    <citation type="submission" date="2021-04" db="EMBL/GenBank/DDBJ databases">
        <title>Complete genome sequence of Stygiolobus sp. KN-1.</title>
        <authorList>
            <person name="Nakamura K."/>
            <person name="Sakai H."/>
            <person name="Kurosawa N."/>
        </authorList>
    </citation>
    <scope>NUCLEOTIDE SEQUENCE [LARGE SCALE GENOMIC DNA]</scope>
    <source>
        <strain evidence="4 5">KN-1</strain>
    </source>
</reference>
<sequence length="360" mass="41302">MKVVYVSPFYHPVKGGVESVVKRVAEYMVQNGVETYVVTYNRDRLSKNVFSEKDEVNKVIVMRLPVSFSWSHGSYSPKLKEALRSLKPDIVHVHVWRHPHVFQLAKEKYRKILQPHSPFYLPSQVGVVTYIYYKIIDTFMGSTFKNYKVVSMTPHEQKFLEEKFGVTSYLIPNGIDDKYYNLNSERGDYILYLGRISREKNIMTLIKAYKISGLKDKLVLAGPDNGLARKVIEYSKRYNLNVDYKGEVSEEEKIELLRKCKFLVNPSPYEGFGLTLVEAEAMGKPTVIIGEGGQLYAAPPNIASLKAENNPESLAKVLVTIANDEDIYNKLSKGARDWAENFRWSKILPSYLELYKEILG</sequence>
<dbReference type="KEGG" id="csty:KN1_03570"/>
<dbReference type="InterPro" id="IPR001296">
    <property type="entry name" value="Glyco_trans_1"/>
</dbReference>
<feature type="domain" description="Glycosyltransferase subfamily 4-like N-terminal" evidence="3">
    <location>
        <begin position="15"/>
        <end position="177"/>
    </location>
</feature>
<dbReference type="EMBL" id="AP024597">
    <property type="protein sequence ID" value="BCU69060.1"/>
    <property type="molecule type" value="Genomic_DNA"/>
</dbReference>
<dbReference type="AlphaFoldDB" id="A0A8D5ZI17"/>
<evidence type="ECO:0000259" key="2">
    <source>
        <dbReference type="Pfam" id="PF00534"/>
    </source>
</evidence>
<dbReference type="Proteomes" id="UP000825123">
    <property type="component" value="Chromosome"/>
</dbReference>
<organism evidence="4 5">
    <name type="scientific">Stygiolobus caldivivus</name>
    <dbReference type="NCBI Taxonomy" id="2824673"/>
    <lineage>
        <taxon>Archaea</taxon>
        <taxon>Thermoproteota</taxon>
        <taxon>Thermoprotei</taxon>
        <taxon>Sulfolobales</taxon>
        <taxon>Sulfolobaceae</taxon>
        <taxon>Stygiolobus</taxon>
    </lineage>
</organism>
<dbReference type="PANTHER" id="PTHR46401">
    <property type="entry name" value="GLYCOSYLTRANSFERASE WBBK-RELATED"/>
    <property type="match status" value="1"/>
</dbReference>
<dbReference type="GeneID" id="66162107"/>
<dbReference type="PANTHER" id="PTHR46401:SF2">
    <property type="entry name" value="GLYCOSYLTRANSFERASE WBBK-RELATED"/>
    <property type="match status" value="1"/>
</dbReference>
<proteinExistence type="predicted"/>
<evidence type="ECO:0000313" key="5">
    <source>
        <dbReference type="Proteomes" id="UP000825123"/>
    </source>
</evidence>
<feature type="domain" description="Glycosyl transferase family 1" evidence="2">
    <location>
        <begin position="185"/>
        <end position="338"/>
    </location>
</feature>
<dbReference type="InterPro" id="IPR028098">
    <property type="entry name" value="Glyco_trans_4-like_N"/>
</dbReference>
<evidence type="ECO:0000256" key="1">
    <source>
        <dbReference type="ARBA" id="ARBA00022679"/>
    </source>
</evidence>
<dbReference type="CDD" id="cd03801">
    <property type="entry name" value="GT4_PimA-like"/>
    <property type="match status" value="1"/>
</dbReference>
<accession>A0A8D5ZI17</accession>
<protein>
    <recommendedName>
        <fullName evidence="6">Glycosyl transferase group 1</fullName>
    </recommendedName>
</protein>
<gene>
    <name evidence="4" type="ORF">KN1_03570</name>
</gene>
<name>A0A8D5ZI17_9CREN</name>
<dbReference type="GO" id="GO:0016757">
    <property type="term" value="F:glycosyltransferase activity"/>
    <property type="evidence" value="ECO:0007669"/>
    <property type="project" value="InterPro"/>
</dbReference>
<evidence type="ECO:0000313" key="4">
    <source>
        <dbReference type="EMBL" id="BCU69060.1"/>
    </source>
</evidence>
<dbReference type="SUPFAM" id="SSF53756">
    <property type="entry name" value="UDP-Glycosyltransferase/glycogen phosphorylase"/>
    <property type="match status" value="1"/>
</dbReference>
<keyword evidence="5" id="KW-1185">Reference proteome</keyword>
<evidence type="ECO:0000259" key="3">
    <source>
        <dbReference type="Pfam" id="PF13439"/>
    </source>
</evidence>
<evidence type="ECO:0008006" key="6">
    <source>
        <dbReference type="Google" id="ProtNLM"/>
    </source>
</evidence>
<dbReference type="Pfam" id="PF00534">
    <property type="entry name" value="Glycos_transf_1"/>
    <property type="match status" value="1"/>
</dbReference>
<dbReference type="Pfam" id="PF13439">
    <property type="entry name" value="Glyco_transf_4"/>
    <property type="match status" value="1"/>
</dbReference>
<dbReference type="RefSeq" id="WP_221289124.1">
    <property type="nucleotide sequence ID" value="NZ_AP024597.1"/>
</dbReference>